<evidence type="ECO:0000256" key="4">
    <source>
        <dbReference type="ARBA" id="ARBA00022692"/>
    </source>
</evidence>
<reference evidence="10" key="1">
    <citation type="submission" date="2021-02" db="EMBL/GenBank/DDBJ databases">
        <title>Infant gut strain persistence is associated with maternal origin, phylogeny, and functional potential including surface adhesion and iron acquisition.</title>
        <authorList>
            <person name="Lou Y.C."/>
        </authorList>
    </citation>
    <scope>NUCLEOTIDE SEQUENCE</scope>
    <source>
        <strain evidence="10">L3_106_000M1_dasL3_106_000M1_concoct_15</strain>
    </source>
</reference>
<feature type="transmembrane region" description="Helical" evidence="8">
    <location>
        <begin position="25"/>
        <end position="47"/>
    </location>
</feature>
<evidence type="ECO:0000256" key="7">
    <source>
        <dbReference type="ARBA" id="ARBA00023136"/>
    </source>
</evidence>
<proteinExistence type="inferred from homology"/>
<keyword evidence="3" id="KW-1003">Cell membrane</keyword>
<comment type="similarity">
    <text evidence="8">Belongs to the binding-protein-dependent transport system permease family.</text>
</comment>
<dbReference type="InterPro" id="IPR000515">
    <property type="entry name" value="MetI-like"/>
</dbReference>
<feature type="transmembrane region" description="Helical" evidence="8">
    <location>
        <begin position="59"/>
        <end position="79"/>
    </location>
</feature>
<sequence>MNSTAFFDPSYIVSGLVYIFPYLKVTLGLTVSSVCLGTFLALFCAFLEIRRVPLLKELAALYVLICRSLPNMVLLYLVYYGLPIFVMAMDQEGVFHFPVEKVTALQVAVVGLTLHTGAYLTEIFRAAYEAVPEGQKEAAKSIGMTGLQAFFRVIFPQAVTVALPMFANQFLSTMKSTSIVFVITVVELFGAAKLFSEDSMRYFEAYMAVAILYWLMGVGFEFIFGKMEGRSNRFRKGNLA</sequence>
<feature type="transmembrane region" description="Helical" evidence="8">
    <location>
        <begin position="149"/>
        <end position="167"/>
    </location>
</feature>
<gene>
    <name evidence="10" type="ORF">KHX13_02515</name>
</gene>
<evidence type="ECO:0000259" key="9">
    <source>
        <dbReference type="PROSITE" id="PS50928"/>
    </source>
</evidence>
<dbReference type="GO" id="GO:0015184">
    <property type="term" value="F:L-cystine transmembrane transporter activity"/>
    <property type="evidence" value="ECO:0007669"/>
    <property type="project" value="TreeGrafter"/>
</dbReference>
<accession>A0A943I0T4</accession>
<evidence type="ECO:0000313" key="10">
    <source>
        <dbReference type="EMBL" id="MBS5519200.1"/>
    </source>
</evidence>
<dbReference type="InterPro" id="IPR035906">
    <property type="entry name" value="MetI-like_sf"/>
</dbReference>
<dbReference type="Proteomes" id="UP000754226">
    <property type="component" value="Unassembled WGS sequence"/>
</dbReference>
<comment type="caution">
    <text evidence="10">The sequence shown here is derived from an EMBL/GenBank/DDBJ whole genome shotgun (WGS) entry which is preliminary data.</text>
</comment>
<dbReference type="GO" id="GO:0043190">
    <property type="term" value="C:ATP-binding cassette (ABC) transporter complex"/>
    <property type="evidence" value="ECO:0007669"/>
    <property type="project" value="InterPro"/>
</dbReference>
<evidence type="ECO:0000256" key="2">
    <source>
        <dbReference type="ARBA" id="ARBA00022448"/>
    </source>
</evidence>
<name>A0A943I0T4_9FIRM</name>
<evidence type="ECO:0000256" key="1">
    <source>
        <dbReference type="ARBA" id="ARBA00004651"/>
    </source>
</evidence>
<dbReference type="NCBIfam" id="TIGR01726">
    <property type="entry name" value="HEQRo_perm_3TM"/>
    <property type="match status" value="1"/>
</dbReference>
<organism evidence="10 11">
    <name type="scientific">Acidaminococcus intestini</name>
    <dbReference type="NCBI Taxonomy" id="187327"/>
    <lineage>
        <taxon>Bacteria</taxon>
        <taxon>Bacillati</taxon>
        <taxon>Bacillota</taxon>
        <taxon>Negativicutes</taxon>
        <taxon>Acidaminococcales</taxon>
        <taxon>Acidaminococcaceae</taxon>
        <taxon>Acidaminococcus</taxon>
    </lineage>
</organism>
<evidence type="ECO:0000256" key="8">
    <source>
        <dbReference type="RuleBase" id="RU363032"/>
    </source>
</evidence>
<evidence type="ECO:0000256" key="3">
    <source>
        <dbReference type="ARBA" id="ARBA00022475"/>
    </source>
</evidence>
<dbReference type="PANTHER" id="PTHR30614:SF0">
    <property type="entry name" value="L-CYSTINE TRANSPORT SYSTEM PERMEASE PROTEIN TCYL"/>
    <property type="match status" value="1"/>
</dbReference>
<keyword evidence="7 8" id="KW-0472">Membrane</keyword>
<keyword evidence="2 8" id="KW-0813">Transport</keyword>
<evidence type="ECO:0000256" key="6">
    <source>
        <dbReference type="ARBA" id="ARBA00022989"/>
    </source>
</evidence>
<dbReference type="CDD" id="cd06261">
    <property type="entry name" value="TM_PBP2"/>
    <property type="match status" value="1"/>
</dbReference>
<evidence type="ECO:0000313" key="11">
    <source>
        <dbReference type="Proteomes" id="UP000754226"/>
    </source>
</evidence>
<protein>
    <submittedName>
        <fullName evidence="10">Amino acid ABC transporter permease</fullName>
    </submittedName>
</protein>
<dbReference type="Gene3D" id="1.10.3720.10">
    <property type="entry name" value="MetI-like"/>
    <property type="match status" value="1"/>
</dbReference>
<evidence type="ECO:0000256" key="5">
    <source>
        <dbReference type="ARBA" id="ARBA00022970"/>
    </source>
</evidence>
<dbReference type="SUPFAM" id="SSF161098">
    <property type="entry name" value="MetI-like"/>
    <property type="match status" value="1"/>
</dbReference>
<dbReference type="InterPro" id="IPR010065">
    <property type="entry name" value="AA_ABC_transptr_permease_3TM"/>
</dbReference>
<dbReference type="PANTHER" id="PTHR30614">
    <property type="entry name" value="MEMBRANE COMPONENT OF AMINO ACID ABC TRANSPORTER"/>
    <property type="match status" value="1"/>
</dbReference>
<keyword evidence="4 8" id="KW-0812">Transmembrane</keyword>
<dbReference type="InterPro" id="IPR043429">
    <property type="entry name" value="ArtM/GltK/GlnP/TcyL/YhdX-like"/>
</dbReference>
<keyword evidence="6 8" id="KW-1133">Transmembrane helix</keyword>
<dbReference type="PROSITE" id="PS50928">
    <property type="entry name" value="ABC_TM1"/>
    <property type="match status" value="1"/>
</dbReference>
<keyword evidence="5" id="KW-0029">Amino-acid transport</keyword>
<comment type="subcellular location">
    <subcellularLocation>
        <location evidence="1 8">Cell membrane</location>
        <topology evidence="1 8">Multi-pass membrane protein</topology>
    </subcellularLocation>
</comment>
<dbReference type="Pfam" id="PF00528">
    <property type="entry name" value="BPD_transp_1"/>
    <property type="match status" value="1"/>
</dbReference>
<feature type="domain" description="ABC transmembrane type-1" evidence="9">
    <location>
        <begin position="23"/>
        <end position="224"/>
    </location>
</feature>
<feature type="transmembrane region" description="Helical" evidence="8">
    <location>
        <begin position="202"/>
        <end position="224"/>
    </location>
</feature>
<dbReference type="AlphaFoldDB" id="A0A943I0T4"/>
<dbReference type="EMBL" id="JAGZCZ010000002">
    <property type="protein sequence ID" value="MBS5519200.1"/>
    <property type="molecule type" value="Genomic_DNA"/>
</dbReference>